<feature type="transmembrane region" description="Helical" evidence="1">
    <location>
        <begin position="261"/>
        <end position="278"/>
    </location>
</feature>
<gene>
    <name evidence="3" type="ORF">GPICK_04815</name>
</gene>
<dbReference type="AlphaFoldDB" id="A0A0B5BI21"/>
<dbReference type="NCBIfam" id="NF040863">
    <property type="entry name" value="HgcA_corrinoid"/>
    <property type="match status" value="1"/>
</dbReference>
<dbReference type="HOGENOM" id="CLU_830865_0_0_7"/>
<dbReference type="EMBL" id="CP009788">
    <property type="protein sequence ID" value="AJE04814.1"/>
    <property type="molecule type" value="Genomic_DNA"/>
</dbReference>
<dbReference type="Proteomes" id="UP000057609">
    <property type="component" value="Chromosome"/>
</dbReference>
<evidence type="ECO:0000313" key="4">
    <source>
        <dbReference type="Proteomes" id="UP000057609"/>
    </source>
</evidence>
<proteinExistence type="predicted"/>
<accession>A0A0B5BI21</accession>
<dbReference type="OrthoDB" id="2079583at2"/>
<evidence type="ECO:0000313" key="3">
    <source>
        <dbReference type="EMBL" id="AJE04814.1"/>
    </source>
</evidence>
<keyword evidence="1" id="KW-0812">Transmembrane</keyword>
<dbReference type="Pfam" id="PF03599">
    <property type="entry name" value="CdhD"/>
    <property type="match status" value="1"/>
</dbReference>
<evidence type="ECO:0000256" key="1">
    <source>
        <dbReference type="SAM" id="Phobius"/>
    </source>
</evidence>
<keyword evidence="4" id="KW-1185">Reference proteome</keyword>
<dbReference type="InterPro" id="IPR016041">
    <property type="entry name" value="Ac-CoA_synth_d_su_TIM-brl"/>
</dbReference>
<feature type="domain" description="CO dehydrogenase/acetyl-CoA synthase delta subunit TIM barrel" evidence="2">
    <location>
        <begin position="30"/>
        <end position="120"/>
    </location>
</feature>
<name>A0A0B5BI21_9BACT</name>
<dbReference type="STRING" id="345632.GPICK_04815"/>
<sequence>MPQVSSELGFADRLGAWKARWGIGRMSYLVPPGLYAIGDPGADDPVVVTANYKMSYDLVRRALAGRRVWLLVLETHGINVWCAAGKGTFGTVELVQRIWQTGLHQVVQHRLLLLPILGAPGVAAHVIKQGTGFGVRYATIRATDLPEFLDNGMVTTPAMRELTFTLRERLVLVPVELVSSLPATLAIVAVLVAAGLLAGSPLAPAAAYLGGVAAGAAVTPLLLPWLPTRSFAVKGVAAGMAWSLLWYLLAGGSGWDRTTAVAAFLCLPAVSSFYALNFTGSTPFTSRSGVKKEMRRSLPAMGLAVLAGIIVWLAGRFV</sequence>
<feature type="transmembrane region" description="Helical" evidence="1">
    <location>
        <begin position="298"/>
        <end position="315"/>
    </location>
</feature>
<feature type="transmembrane region" description="Helical" evidence="1">
    <location>
        <begin position="231"/>
        <end position="249"/>
    </location>
</feature>
<reference evidence="3 4" key="1">
    <citation type="journal article" date="2015" name="Genome Announc.">
        <title>Complete Genome of Geobacter pickeringii G13T, a Metal-Reducing Isolate from Sedimentary Kaolin Deposits.</title>
        <authorList>
            <person name="Badalamenti J.P."/>
            <person name="Bond D.R."/>
        </authorList>
    </citation>
    <scope>NUCLEOTIDE SEQUENCE [LARGE SCALE GENOMIC DNA]</scope>
    <source>
        <strain evidence="3 4">G13</strain>
    </source>
</reference>
<feature type="transmembrane region" description="Helical" evidence="1">
    <location>
        <begin position="205"/>
        <end position="224"/>
    </location>
</feature>
<feature type="transmembrane region" description="Helical" evidence="1">
    <location>
        <begin position="170"/>
        <end position="199"/>
    </location>
</feature>
<organism evidence="3 4">
    <name type="scientific">Geobacter pickeringii</name>
    <dbReference type="NCBI Taxonomy" id="345632"/>
    <lineage>
        <taxon>Bacteria</taxon>
        <taxon>Pseudomonadati</taxon>
        <taxon>Thermodesulfobacteriota</taxon>
        <taxon>Desulfuromonadia</taxon>
        <taxon>Geobacterales</taxon>
        <taxon>Geobacteraceae</taxon>
        <taxon>Geobacter</taxon>
    </lineage>
</organism>
<keyword evidence="1" id="KW-0472">Membrane</keyword>
<dbReference type="KEGG" id="gpi:GPICK_04815"/>
<dbReference type="Gene3D" id="3.40.50.11600">
    <property type="match status" value="1"/>
</dbReference>
<evidence type="ECO:0000259" key="2">
    <source>
        <dbReference type="Pfam" id="PF03599"/>
    </source>
</evidence>
<protein>
    <submittedName>
        <fullName evidence="3">Acetyl-CoA synthase subunit gamma</fullName>
    </submittedName>
</protein>
<keyword evidence="1" id="KW-1133">Transmembrane helix</keyword>